<dbReference type="PANTHER" id="PTHR32387">
    <property type="entry name" value="WU:FJ29H11"/>
    <property type="match status" value="1"/>
</dbReference>
<name>A0A8W8JRJ8_MAGGI</name>
<evidence type="ECO:0000256" key="1">
    <source>
        <dbReference type="SAM" id="MobiDB-lite"/>
    </source>
</evidence>
<feature type="compositionally biased region" description="Basic and acidic residues" evidence="1">
    <location>
        <begin position="2886"/>
        <end position="2930"/>
    </location>
</feature>
<feature type="compositionally biased region" description="Low complexity" evidence="1">
    <location>
        <begin position="2863"/>
        <end position="2884"/>
    </location>
</feature>
<dbReference type="EnsemblMetazoa" id="G20622.5">
    <property type="protein sequence ID" value="G20622.5:cds"/>
    <property type="gene ID" value="G20622"/>
</dbReference>
<protein>
    <recommendedName>
        <fullName evidence="2">Protein NO VEIN C-terminal domain-containing protein</fullName>
    </recommendedName>
</protein>
<dbReference type="NCBIfam" id="NF047352">
    <property type="entry name" value="P_loop_sacsin"/>
    <property type="match status" value="1"/>
</dbReference>
<feature type="compositionally biased region" description="Basic and acidic residues" evidence="1">
    <location>
        <begin position="278"/>
        <end position="289"/>
    </location>
</feature>
<dbReference type="SUPFAM" id="SSF55874">
    <property type="entry name" value="ATPase domain of HSP90 chaperone/DNA topoisomerase II/histidine kinase"/>
    <property type="match status" value="1"/>
</dbReference>
<organism evidence="3 4">
    <name type="scientific">Magallana gigas</name>
    <name type="common">Pacific oyster</name>
    <name type="synonym">Crassostrea gigas</name>
    <dbReference type="NCBI Taxonomy" id="29159"/>
    <lineage>
        <taxon>Eukaryota</taxon>
        <taxon>Metazoa</taxon>
        <taxon>Spiralia</taxon>
        <taxon>Lophotrochozoa</taxon>
        <taxon>Mollusca</taxon>
        <taxon>Bivalvia</taxon>
        <taxon>Autobranchia</taxon>
        <taxon>Pteriomorphia</taxon>
        <taxon>Ostreida</taxon>
        <taxon>Ostreoidea</taxon>
        <taxon>Ostreidae</taxon>
        <taxon>Magallana</taxon>
    </lineage>
</organism>
<feature type="compositionally biased region" description="Basic and acidic residues" evidence="1">
    <location>
        <begin position="2830"/>
        <end position="2857"/>
    </location>
</feature>
<feature type="region of interest" description="Disordered" evidence="1">
    <location>
        <begin position="243"/>
        <end position="289"/>
    </location>
</feature>
<dbReference type="InterPro" id="IPR036890">
    <property type="entry name" value="HATPase_C_sf"/>
</dbReference>
<evidence type="ECO:0000313" key="3">
    <source>
        <dbReference type="EnsemblMetazoa" id="G20622.5:cds"/>
    </source>
</evidence>
<feature type="compositionally biased region" description="Basic and acidic residues" evidence="1">
    <location>
        <begin position="125"/>
        <end position="147"/>
    </location>
</feature>
<dbReference type="InterPro" id="IPR052957">
    <property type="entry name" value="Auxin_embryo_med"/>
</dbReference>
<feature type="compositionally biased region" description="Basic and acidic residues" evidence="1">
    <location>
        <begin position="81"/>
        <end position="95"/>
    </location>
</feature>
<feature type="compositionally biased region" description="Polar residues" evidence="1">
    <location>
        <begin position="2819"/>
        <end position="2829"/>
    </location>
</feature>
<feature type="compositionally biased region" description="Low complexity" evidence="1">
    <location>
        <begin position="257"/>
        <end position="266"/>
    </location>
</feature>
<feature type="region of interest" description="Disordered" evidence="1">
    <location>
        <begin position="337"/>
        <end position="365"/>
    </location>
</feature>
<feature type="region of interest" description="Disordered" evidence="1">
    <location>
        <begin position="2704"/>
        <end position="2952"/>
    </location>
</feature>
<keyword evidence="4" id="KW-1185">Reference proteome</keyword>
<feature type="compositionally biased region" description="Basic and acidic residues" evidence="1">
    <location>
        <begin position="2743"/>
        <end position="2753"/>
    </location>
</feature>
<proteinExistence type="predicted"/>
<dbReference type="PANTHER" id="PTHR32387:SF0">
    <property type="entry name" value="PROTEIN NO VEIN"/>
    <property type="match status" value="1"/>
</dbReference>
<feature type="compositionally biased region" description="Acidic residues" evidence="1">
    <location>
        <begin position="267"/>
        <end position="277"/>
    </location>
</feature>
<feature type="region of interest" description="Disordered" evidence="1">
    <location>
        <begin position="80"/>
        <end position="152"/>
    </location>
</feature>
<dbReference type="Gene3D" id="3.30.565.10">
    <property type="entry name" value="Histidine kinase-like ATPase, C-terminal domain"/>
    <property type="match status" value="1"/>
</dbReference>
<feature type="region of interest" description="Disordered" evidence="1">
    <location>
        <begin position="1229"/>
        <end position="1255"/>
    </location>
</feature>
<feature type="compositionally biased region" description="Acidic residues" evidence="1">
    <location>
        <begin position="1234"/>
        <end position="1245"/>
    </location>
</feature>
<feature type="compositionally biased region" description="Polar residues" evidence="1">
    <location>
        <begin position="2731"/>
        <end position="2741"/>
    </location>
</feature>
<evidence type="ECO:0000259" key="2">
    <source>
        <dbReference type="Pfam" id="PF13020"/>
    </source>
</evidence>
<dbReference type="Pfam" id="PF13020">
    <property type="entry name" value="NOV_C"/>
    <property type="match status" value="1"/>
</dbReference>
<evidence type="ECO:0000313" key="4">
    <source>
        <dbReference type="Proteomes" id="UP000005408"/>
    </source>
</evidence>
<dbReference type="Proteomes" id="UP000005408">
    <property type="component" value="Unassembled WGS sequence"/>
</dbReference>
<feature type="domain" description="Protein NO VEIN C-terminal" evidence="2">
    <location>
        <begin position="3002"/>
        <end position="3098"/>
    </location>
</feature>
<dbReference type="InterPro" id="IPR024975">
    <property type="entry name" value="NOV_C"/>
</dbReference>
<accession>A0A8W8JRJ8</accession>
<reference evidence="3" key="1">
    <citation type="submission" date="2022-08" db="UniProtKB">
        <authorList>
            <consortium name="EnsemblMetazoa"/>
        </authorList>
    </citation>
    <scope>IDENTIFICATION</scope>
    <source>
        <strain evidence="3">05x7-T-G4-1.051#20</strain>
    </source>
</reference>
<sequence>MAENKYTKRRSELKKNLYKLLKEREPDGIPKAHLWNTYSSKVEKISAEFYNVKKMHKFLEVFDDMIKEVMVRGRPTIQLKDGYKPEGEKPSEVQIDRVSSSESEEVSTQGKEKVLRKPVKPVGSIKERESSGERANTQKESPREEVVYQRSTASPSTPVIPVLHQPFVPFPSSTLIRPLMGIPTGFPIPTGPRSLTGLPLCAPPLMMPQQLRQGAIARPVQDSLESSITDAVSEFLSKARKESTVATTGKFPDNPCVVSSGSSSESESSESESDSEVEETKPSKIVDEHKMKIEETRRKVKENVVALLVLHAKDLFDDVMEEYQDEHGIHYMRLKKKAQKKVSDSSDRSTPVIDLTKDEPSTSRRNLVNLTQDQSPSGFIPLSSSKPTHPGDLQMTPADGQPMIQKTPAFLLPTSQSIGFFQLTPQSQAGFIQPTSQSQDSLLRVGQLVIRPVSLRKFEPKETHLPRIWSKDKYGRFSQDQIQMVAKECIEALAEADEHVSVERVENMMLQRFGKRNIAELGNLRNAQQIPCLFDHNRMICKVNAYVQAYLNTHSICTLHELKLCMAEFAPDKDSFEALQIGPLQRLPIIYNHFKFPHDMADIPEITTSDIFENLRNYLNKYQKWSTKLELEHFMEYLVETYHVENAYVLGIRIRSLPLAMQVLKKSQRDAGGTRRKVTEDTKEALKQEIEQAFHRFRAALLSKRGDGQGQIRDHYLQLSPTKALIEIFDKYRLLCSSVEIPANKQERRNLNKFVEAVNNFLQVVNSEGFGRNLFHIALCISKTEVDAIHRQFLTEATKPKEVPVTVSKKPPPTKDSVVKLLKIYLDKCQNHGALTLKSLDHIEERITEHFDFESFMAMGFGRFIEFLLKEAKQELDDCGGTSLGSGGHSEVAGGFLPTLTHILEFVHQCRQCNFSQEEQIQQAICHQFSVNEVKQLGHGATSRLIGLAERPGKHVSNHHSVVYEAAVLPPEGFEVKGQTGILGHQTKEAALACLENCPLLENMAEWSQWTLVFEPQLGKLRDFIQKYGECQTWPLEGGNKIMKTDFIALESSPGQFLRLISSSSPEKFNAALQRRSPREVGGHLMSLVVGSKGVENTPRALLASHIKEELFKLHGEASVDRTPGAPASFQHGEAVVKFVLDCLLVLPVKSCSVLANQMFLDPLGQVVGQSKSKTLLLQSCTTESQVSQLQKLGCMLGVAEWTNSIQARCRPSHASLEEVDPEIADEFFRDDPEPIDDSEDEEDSASTSYLSDVEVETEVKGQVEEEELIVVDERTEIEMEEGDVTGDKQKKEVTIDLTVKSEDNVIDLLSPEPKPEAMSMETDAEKTCRGIVEQIRREEFGIGVELNEDGQRLMRVQQERLGRSLDRLSKDLYSKDTHFVLELIQNADDNSYPDSLGEGECPSVQFIMRPEGVVVLNNETGFADKNIRALCDVGRSTKGKHKAGYIGQKGIGFKSVFRVTDEPEIHSNGFHIKFDVHSGPTGYILPQWVEEDKWKDGEGWTTKIVLPLKESIRSQTTTLAARFNDIHPSLLLFLNRLRKITIDNRVENFVQNIHRKDYGENVVEITHDDKMDRWLVVKKSLDASKISLQAKSGVEVESTEIALAFPLRPPGQKKDSKFVPPKQPVFAFLPLRSYGFRFIVQGDFDVPSSREDVDRDSSWNQWLRNEIHILFLEALEIFKSHADFSNMEAVISFLQFVPVEDEIIDFFRPVANQILQKLRAKPCVPTQPNSKGQCAWKIPSQMVRVKDPLVLEVVTPDLLKDTLNLFYLHRDVAATLNSSLTHSLGIESLNTEHLLLIGKSLSLQWAATDGRDKDSDILMTAKWLACVYRSLNEFTDNQPVYDKLKALKIIPLATYQRQCTADSTIFFPLSENTELSYNDPMSVLQQDLNTIHPLLVSSADSEVNSQVQKLLLKIGVCQLSPREVISHHILPILKSNKVKERSENILISYIVYIKEQTEQDPSLINMEELGASAMLKTNKGLQNPSIVPIHFTPEYKNSINLQAVLPGYDWVLLDPVYLRNKKNPVEIQRWRQFFSKIGLTDFIALKQVNVEISNENIGTTPWAPLKEILGTIPKGSYIKDWSSSEMVDLIQNNSQPTSYPQQMRTLCVLLAEEWDRCFSRYISTDMCTESGGHLKDVDSSFSLLLRTASWVPGTQTCVTVENEEIHVTEKVVMMQPSCLYAPLRDIVDLLSYFVIYIGVQIPSKSSFGQFLRIKYFVDLQDLKKFLIEWGKRDSELTPKLFVTTRQHICRVYLWLRDNLPQRETHELFLDHPVIFVPEDKALPVRFASGSVNRSLGDLQAGRMLNKKEVWWSDPTGLIMKHSDIIQDLHSDLSKKAILYDTYGQEYDLQMLFQNAMRIDMEPSLTEYGELLVLMGQVLSLTDKSVLSDVLALYVTIGRKLRPENSYMPTSNPQTWMNALELQIEALRSKFEGQKILATTNNKWVGIDDHPMIADNREFEKMFEKNDQVNFVVLEDRTPQPRLGGRTAMLDRNLGEKLKPFYEFCSVKELYDCTDVREITQMFIPCPELQLYMHRAVPVLQRYLYKYNPDIYQELQEQDISQRLAAMQFFKVKTLEVKYSLNHTPDVFVLRKEKCLLTKENVFYFHTDHTESYPDINKEIAKMLSMSDERCYRDTRSFLNDLTTALTKEPHTLEEVLDRNDCDLLPEDEKPVWVVKPPVYHVHRSLEQEDVHVHLFPEIEEDVGAYDSEPVGQRQVSQTEEGEPCLKSWPPMSNTQGTAQNRVRREREEKPTESKVWPPPQAPDYIKRVKELPSQFKVTDDVKPSTGDENTSRGGKSSGEGTVGGEVTKGEGYDRQESSEGSQNAMVSRQDSDGKGTKRKISENDTESKGENKRPVLDGEEASGGSHQGTASHGGSSHSTADSASEGDRVKGDARSPKEWTGNDKRHSIQEDLGDVENRDKDRDSEDPRSSGKRRHPTDSSQGSSRMPDSKRLLMDNPVWTEMASDYTYEELGQGSNLKAPPEILQDIDQDETSLHEIGRWGEQIVYHYLLQQKEADPSIMEVKWCNRENEKGAPYDMEISRKTDSGIVQTFIEVKTTKTDDKDMFEISSQQIQFAQEHRENFHIYRVFNAGDLERVRLVRIDNISLRMDQKQVRLWMMI</sequence>
<feature type="compositionally biased region" description="Basic and acidic residues" evidence="1">
    <location>
        <begin position="2808"/>
        <end position="2818"/>
    </location>
</feature>